<protein>
    <submittedName>
        <fullName evidence="1">Uncharacterized protein</fullName>
    </submittedName>
</protein>
<keyword evidence="2" id="KW-1185">Reference proteome</keyword>
<accession>A0A5B8W177</accession>
<dbReference type="Proteomes" id="UP000321362">
    <property type="component" value="Chromosome"/>
</dbReference>
<gene>
    <name evidence="1" type="ORF">FSB76_11975</name>
</gene>
<dbReference type="AlphaFoldDB" id="A0A5B8W177"/>
<dbReference type="KEGG" id="mgk:FSB76_11975"/>
<sequence>MDMHDWPYIKKSARRKKRLVKKDFDKKLIGLDKQRDILWATKYKLPMVPLERPYQSGWKRLFALRGDILRSAKGEFYQTLLKKINTVQYHHDRAFKKRKRKRGKYVYSEKPQILRVIDEYDWLRNTLKLTDKEKVLFSPKETWSVRKKALITEYHFLETWRFVLVVKPHIIYEKKQHDELLEKEIKQIENRINRENLQPRMSKLVGGSRYKYWKWRDEPEKYKNELKNKPVYTLQEEYMGY</sequence>
<dbReference type="EMBL" id="CP042437">
    <property type="protein sequence ID" value="QEC76632.1"/>
    <property type="molecule type" value="Genomic_DNA"/>
</dbReference>
<evidence type="ECO:0000313" key="1">
    <source>
        <dbReference type="EMBL" id="QEC76632.1"/>
    </source>
</evidence>
<evidence type="ECO:0000313" key="2">
    <source>
        <dbReference type="Proteomes" id="UP000321362"/>
    </source>
</evidence>
<organism evidence="1 2">
    <name type="scientific">Mucilaginibacter ginsenosidivorax</name>
    <dbReference type="NCBI Taxonomy" id="862126"/>
    <lineage>
        <taxon>Bacteria</taxon>
        <taxon>Pseudomonadati</taxon>
        <taxon>Bacteroidota</taxon>
        <taxon>Sphingobacteriia</taxon>
        <taxon>Sphingobacteriales</taxon>
        <taxon>Sphingobacteriaceae</taxon>
        <taxon>Mucilaginibacter</taxon>
    </lineage>
</organism>
<dbReference type="RefSeq" id="WP_147053802.1">
    <property type="nucleotide sequence ID" value="NZ_CP042437.1"/>
</dbReference>
<reference evidence="1 2" key="1">
    <citation type="journal article" date="2013" name="J. Microbiol.">
        <title>Mucilaginibacter ginsenosidivorax sp. nov., with ginsenoside converting activity isolated from sediment.</title>
        <authorList>
            <person name="Kim J.K."/>
            <person name="Choi T.E."/>
            <person name="Liu Q.M."/>
            <person name="Park H.Y."/>
            <person name="Yi T.H."/>
            <person name="Yoon M.H."/>
            <person name="Kim S.C."/>
            <person name="Im W.T."/>
        </authorList>
    </citation>
    <scope>NUCLEOTIDE SEQUENCE [LARGE SCALE GENOMIC DNA]</scope>
    <source>
        <strain evidence="1 2">KHI28</strain>
    </source>
</reference>
<name>A0A5B8W177_9SPHI</name>
<proteinExistence type="predicted"/>
<dbReference type="OrthoDB" id="670236at2"/>